<organism evidence="2 3">
    <name type="scientific">Gossypium hirsutum</name>
    <name type="common">Upland cotton</name>
    <name type="synonym">Gossypium mexicanum</name>
    <dbReference type="NCBI Taxonomy" id="3635"/>
    <lineage>
        <taxon>Eukaryota</taxon>
        <taxon>Viridiplantae</taxon>
        <taxon>Streptophyta</taxon>
        <taxon>Embryophyta</taxon>
        <taxon>Tracheophyta</taxon>
        <taxon>Spermatophyta</taxon>
        <taxon>Magnoliopsida</taxon>
        <taxon>eudicotyledons</taxon>
        <taxon>Gunneridae</taxon>
        <taxon>Pentapetalae</taxon>
        <taxon>rosids</taxon>
        <taxon>malvids</taxon>
        <taxon>Malvales</taxon>
        <taxon>Malvaceae</taxon>
        <taxon>Malvoideae</taxon>
        <taxon>Gossypium</taxon>
    </lineage>
</organism>
<accession>A0A1U8PVG5</accession>
<dbReference type="Proteomes" id="UP000818029">
    <property type="component" value="Chromosome A06"/>
</dbReference>
<dbReference type="GeneID" id="107962462"/>
<reference evidence="2" key="1">
    <citation type="journal article" date="2020" name="Nat. Genet.">
        <title>Genomic diversifications of five Gossypium allopolyploid species and their impact on cotton improvement.</title>
        <authorList>
            <person name="Chen Z.J."/>
            <person name="Sreedasyam A."/>
            <person name="Ando A."/>
            <person name="Song Q."/>
            <person name="De Santiago L.M."/>
            <person name="Hulse-Kemp A.M."/>
            <person name="Ding M."/>
            <person name="Ye W."/>
            <person name="Kirkbride R.C."/>
            <person name="Jenkins J."/>
            <person name="Plott C."/>
            <person name="Lovell J."/>
            <person name="Lin Y.M."/>
            <person name="Vaughn R."/>
            <person name="Liu B."/>
            <person name="Simpson S."/>
            <person name="Scheffler B.E."/>
            <person name="Wen L."/>
            <person name="Saski C.A."/>
            <person name="Grover C.E."/>
            <person name="Hu G."/>
            <person name="Conover J.L."/>
            <person name="Carlson J.W."/>
            <person name="Shu S."/>
            <person name="Boston L.B."/>
            <person name="Williams M."/>
            <person name="Peterson D.G."/>
            <person name="McGee K."/>
            <person name="Jones D.C."/>
            <person name="Wendel J.F."/>
            <person name="Stelly D.M."/>
            <person name="Grimwood J."/>
            <person name="Schmutz J."/>
        </authorList>
    </citation>
    <scope>NUCLEOTIDE SEQUENCE [LARGE SCALE GENOMIC DNA]</scope>
    <source>
        <strain evidence="2">cv. TM-1</strain>
    </source>
</reference>
<protein>
    <recommendedName>
        <fullName evidence="4">Monofunctional biosynthetic peptidoglycan transglycosylase</fullName>
    </recommendedName>
</protein>
<evidence type="ECO:0000313" key="2">
    <source>
        <dbReference type="Proteomes" id="UP000818029"/>
    </source>
</evidence>
<keyword evidence="1" id="KW-0472">Membrane</keyword>
<sequence length="375" mass="43260">MAYYQSSFPHNRKHPSLLPTILINPLKLELLNIPPSLYNLFPSPHPLYSHSLNPLSLSTMDPSSTTSVNGFYTFLTRGIDDLERVYLSNNFMSIQFLQRVLSLLRSFHSQLLLLVQKLHLPVGDKWLEEYMDESSKLWEACHVLKTGLSSMENYYSAGFNITSSLDNHRHLNPQVSRQIIRAISGCRREALGLEEENKALMQTRIQPLSLRFDERISIESKLNGFNGFRGVLYAMRNVSSLLLMILLYGLVYFWPESSFLRGGYEGCLFFGSTFMISTARLQQRVAEQINQMNGRGGILMYEYRRAKMAMEEVKEEMERKGGENREEGMRERVEKMKGCFGVLRCGTESIIAQIDDFFDEIVEGRKKLLDFCSHR</sequence>
<keyword evidence="2" id="KW-1185">Reference proteome</keyword>
<name>A0A1U8PVG5_GOSHI</name>
<keyword evidence="1" id="KW-1133">Transmembrane helix</keyword>
<dbReference type="STRING" id="3635.A0A1U8PVG5"/>
<proteinExistence type="predicted"/>
<dbReference type="AlphaFoldDB" id="A0A1U8PVG5"/>
<feature type="transmembrane region" description="Helical" evidence="1">
    <location>
        <begin position="231"/>
        <end position="254"/>
    </location>
</feature>
<evidence type="ECO:0000313" key="3">
    <source>
        <dbReference type="RefSeq" id="XP_016754358.2"/>
    </source>
</evidence>
<dbReference type="RefSeq" id="XP_016754358.2">
    <property type="nucleotide sequence ID" value="XM_016898869.2"/>
</dbReference>
<reference evidence="3" key="2">
    <citation type="submission" date="2025-08" db="UniProtKB">
        <authorList>
            <consortium name="RefSeq"/>
        </authorList>
    </citation>
    <scope>IDENTIFICATION</scope>
</reference>
<dbReference type="KEGG" id="ghi:107962462"/>
<dbReference type="PaxDb" id="3635-A0A1U8PVG5"/>
<dbReference type="PANTHER" id="PTHR31509">
    <property type="entry name" value="BPS1-LIKE PROTEIN"/>
    <property type="match status" value="1"/>
</dbReference>
<evidence type="ECO:0000256" key="1">
    <source>
        <dbReference type="SAM" id="Phobius"/>
    </source>
</evidence>
<gene>
    <name evidence="3" type="primary">LOC107962462</name>
</gene>
<evidence type="ECO:0008006" key="4">
    <source>
        <dbReference type="Google" id="ProtNLM"/>
    </source>
</evidence>
<keyword evidence="1" id="KW-0812">Transmembrane</keyword>